<organism evidence="1 2">
    <name type="scientific">Vineibacter terrae</name>
    <dbReference type="NCBI Taxonomy" id="2586908"/>
    <lineage>
        <taxon>Bacteria</taxon>
        <taxon>Pseudomonadati</taxon>
        <taxon>Pseudomonadota</taxon>
        <taxon>Alphaproteobacteria</taxon>
        <taxon>Hyphomicrobiales</taxon>
        <taxon>Vineibacter</taxon>
    </lineage>
</organism>
<evidence type="ECO:0000313" key="2">
    <source>
        <dbReference type="Proteomes" id="UP000321638"/>
    </source>
</evidence>
<dbReference type="AlphaFoldDB" id="A0A5C8P929"/>
<keyword evidence="2" id="KW-1185">Reference proteome</keyword>
<evidence type="ECO:0000313" key="1">
    <source>
        <dbReference type="EMBL" id="TXL70321.1"/>
    </source>
</evidence>
<dbReference type="OrthoDB" id="8480322at2"/>
<protein>
    <submittedName>
        <fullName evidence="1">Uncharacterized protein</fullName>
    </submittedName>
</protein>
<dbReference type="EMBL" id="VDUZ01000061">
    <property type="protein sequence ID" value="TXL70321.1"/>
    <property type="molecule type" value="Genomic_DNA"/>
</dbReference>
<dbReference type="Proteomes" id="UP000321638">
    <property type="component" value="Unassembled WGS sequence"/>
</dbReference>
<name>A0A5C8P929_9HYPH</name>
<accession>A0A5C8P929</accession>
<gene>
    <name evidence="1" type="ORF">FHP25_34915</name>
</gene>
<comment type="caution">
    <text evidence="1">The sequence shown here is derived from an EMBL/GenBank/DDBJ whole genome shotgun (WGS) entry which is preliminary data.</text>
</comment>
<dbReference type="RefSeq" id="WP_147851639.1">
    <property type="nucleotide sequence ID" value="NZ_VDUZ01000061.1"/>
</dbReference>
<sequence>MPMALNGIVTEHRGNEPHEWKHSAMTPSITFTWHHTIPWNCLRAVWNGLVEGRHWDAVAEYLGLIGAPSVPVVIQGLKAGALTVDRDALLTQLTWQGWNIVEGPGGDYREDGDDPGEAFDNWSGEGMSKNQQATLLAVKSLYINGMRPIQLLNNVDAANAKKVEKAMRSARPTLRGKAPMKWNEDMWVAVTAGRVSEKVPGIWYTKPVWRHR</sequence>
<reference evidence="1 2" key="1">
    <citation type="submission" date="2019-06" db="EMBL/GenBank/DDBJ databases">
        <title>New taxonomy in bacterial strain CC-CFT640, isolated from vineyard.</title>
        <authorList>
            <person name="Lin S.-Y."/>
            <person name="Tsai C.-F."/>
            <person name="Young C.-C."/>
        </authorList>
    </citation>
    <scope>NUCLEOTIDE SEQUENCE [LARGE SCALE GENOMIC DNA]</scope>
    <source>
        <strain evidence="1 2">CC-CFT640</strain>
    </source>
</reference>
<proteinExistence type="predicted"/>